<dbReference type="PANTHER" id="PTHR23319">
    <property type="entry name" value="GRAM DOMAIN CONTAINING 1B, ISOFORM E"/>
    <property type="match status" value="1"/>
</dbReference>
<name>A0A5N4C7J2_CAMDR</name>
<dbReference type="InterPro" id="IPR051482">
    <property type="entry name" value="Cholesterol_transport"/>
</dbReference>
<dbReference type="GO" id="GO:0140268">
    <property type="term" value="C:endoplasmic reticulum-plasma membrane contact site"/>
    <property type="evidence" value="ECO:0007669"/>
    <property type="project" value="TreeGrafter"/>
</dbReference>
<gene>
    <name evidence="2" type="ORF">Cadr_000028834</name>
</gene>
<dbReference type="AlphaFoldDB" id="A0A5N4C7J2"/>
<dbReference type="GO" id="GO:0120020">
    <property type="term" value="F:cholesterol transfer activity"/>
    <property type="evidence" value="ECO:0007669"/>
    <property type="project" value="TreeGrafter"/>
</dbReference>
<reference evidence="2 3" key="1">
    <citation type="journal article" date="2019" name="Mol. Ecol. Resour.">
        <title>Improving Illumina assemblies with Hi-C and long reads: an example with the North African dromedary.</title>
        <authorList>
            <person name="Elbers J.P."/>
            <person name="Rogers M.F."/>
            <person name="Perelman P.L."/>
            <person name="Proskuryakova A.A."/>
            <person name="Serdyukova N.A."/>
            <person name="Johnson W.E."/>
            <person name="Horin P."/>
            <person name="Corander J."/>
            <person name="Murphy D."/>
            <person name="Burger P.A."/>
        </authorList>
    </citation>
    <scope>NUCLEOTIDE SEQUENCE [LARGE SCALE GENOMIC DNA]</scope>
    <source>
        <strain evidence="2">Drom800</strain>
        <tissue evidence="2">Blood</tissue>
    </source>
</reference>
<evidence type="ECO:0000313" key="3">
    <source>
        <dbReference type="Proteomes" id="UP000299084"/>
    </source>
</evidence>
<dbReference type="GO" id="GO:0015485">
    <property type="term" value="F:cholesterol binding"/>
    <property type="evidence" value="ECO:0007669"/>
    <property type="project" value="TreeGrafter"/>
</dbReference>
<dbReference type="EMBL" id="JWIN03000033">
    <property type="protein sequence ID" value="KAB1254899.1"/>
    <property type="molecule type" value="Genomic_DNA"/>
</dbReference>
<proteinExistence type="predicted"/>
<organism evidence="2 3">
    <name type="scientific">Camelus dromedarius</name>
    <name type="common">Dromedary</name>
    <name type="synonym">Arabian camel</name>
    <dbReference type="NCBI Taxonomy" id="9838"/>
    <lineage>
        <taxon>Eukaryota</taxon>
        <taxon>Metazoa</taxon>
        <taxon>Chordata</taxon>
        <taxon>Craniata</taxon>
        <taxon>Vertebrata</taxon>
        <taxon>Euteleostomi</taxon>
        <taxon>Mammalia</taxon>
        <taxon>Eutheria</taxon>
        <taxon>Laurasiatheria</taxon>
        <taxon>Artiodactyla</taxon>
        <taxon>Tylopoda</taxon>
        <taxon>Camelidae</taxon>
        <taxon>Camelus</taxon>
    </lineage>
</organism>
<evidence type="ECO:0000313" key="2">
    <source>
        <dbReference type="EMBL" id="KAB1254899.1"/>
    </source>
</evidence>
<dbReference type="GO" id="GO:0032366">
    <property type="term" value="P:intracellular sterol transport"/>
    <property type="evidence" value="ECO:0007669"/>
    <property type="project" value="TreeGrafter"/>
</dbReference>
<dbReference type="GO" id="GO:0005789">
    <property type="term" value="C:endoplasmic reticulum membrane"/>
    <property type="evidence" value="ECO:0007669"/>
    <property type="project" value="TreeGrafter"/>
</dbReference>
<dbReference type="Proteomes" id="UP000299084">
    <property type="component" value="Unassembled WGS sequence"/>
</dbReference>
<keyword evidence="1" id="KW-0812">Transmembrane</keyword>
<keyword evidence="1" id="KW-1133">Transmembrane helix</keyword>
<dbReference type="PANTHER" id="PTHR23319:SF3">
    <property type="entry name" value="PROTEIN ASTER-B"/>
    <property type="match status" value="1"/>
</dbReference>
<dbReference type="GO" id="GO:0005886">
    <property type="term" value="C:plasma membrane"/>
    <property type="evidence" value="ECO:0007669"/>
    <property type="project" value="TreeGrafter"/>
</dbReference>
<evidence type="ECO:0000256" key="1">
    <source>
        <dbReference type="SAM" id="Phobius"/>
    </source>
</evidence>
<sequence>MRGLTLQRALKRICFSLVLLVILNVMLFYKLWMLEYTTQTLTAWQGLRLQERLPQSQTEWARLLESQQKYHDTELQKWREIIKSSVMLLDQMKDSLINLQNGIRSRDFTSESEEKRNHYH</sequence>
<keyword evidence="3" id="KW-1185">Reference proteome</keyword>
<keyword evidence="1" id="KW-0472">Membrane</keyword>
<feature type="transmembrane region" description="Helical" evidence="1">
    <location>
        <begin position="12"/>
        <end position="32"/>
    </location>
</feature>
<comment type="caution">
    <text evidence="2">The sequence shown here is derived from an EMBL/GenBank/DDBJ whole genome shotgun (WGS) entry which is preliminary data.</text>
</comment>
<accession>A0A5N4C7J2</accession>
<protein>
    <submittedName>
        <fullName evidence="2">Protein Aster-B</fullName>
    </submittedName>
</protein>